<dbReference type="InterPro" id="IPR054600">
    <property type="entry name" value="TFA2_E-tether"/>
</dbReference>
<dbReference type="GO" id="GO:0001097">
    <property type="term" value="F:TFIIH-class transcription factor complex binding"/>
    <property type="evidence" value="ECO:0007669"/>
    <property type="project" value="TreeGrafter"/>
</dbReference>
<comment type="subunit">
    <text evidence="7">Tetramer of two alpha and two beta chains.</text>
</comment>
<comment type="similarity">
    <text evidence="7">Belongs to the TFIIE beta subunit family.</text>
</comment>
<dbReference type="PIRSF" id="PIRSF016398">
    <property type="entry name" value="TFIIE-beta"/>
    <property type="match status" value="1"/>
</dbReference>
<keyword evidence="4 7" id="KW-0804">Transcription</keyword>
<evidence type="ECO:0000256" key="2">
    <source>
        <dbReference type="ARBA" id="ARBA00023015"/>
    </source>
</evidence>
<evidence type="ECO:0000256" key="7">
    <source>
        <dbReference type="PIRNR" id="PIRNR016398"/>
    </source>
</evidence>
<feature type="compositionally biased region" description="Basic and acidic residues" evidence="8">
    <location>
        <begin position="36"/>
        <end position="47"/>
    </location>
</feature>
<evidence type="ECO:0000256" key="5">
    <source>
        <dbReference type="ARBA" id="ARBA00023242"/>
    </source>
</evidence>
<dbReference type="InterPro" id="IPR016656">
    <property type="entry name" value="TFIIE-bsu"/>
</dbReference>
<reference evidence="10 11" key="1">
    <citation type="submission" date="2019-09" db="EMBL/GenBank/DDBJ databases">
        <authorList>
            <person name="Brejova B."/>
        </authorList>
    </citation>
    <scope>NUCLEOTIDE SEQUENCE [LARGE SCALE GENOMIC DNA]</scope>
</reference>
<feature type="domain" description="TFIIE beta" evidence="9">
    <location>
        <begin position="60"/>
        <end position="134"/>
    </location>
</feature>
<evidence type="ECO:0000313" key="11">
    <source>
        <dbReference type="Proteomes" id="UP000398389"/>
    </source>
</evidence>
<dbReference type="Pfam" id="PF18121">
    <property type="entry name" value="TFA2_Winged_2"/>
    <property type="match status" value="1"/>
</dbReference>
<dbReference type="GO" id="GO:0005673">
    <property type="term" value="C:transcription factor TFIIE complex"/>
    <property type="evidence" value="ECO:0007669"/>
    <property type="project" value="UniProtKB-UniRule"/>
</dbReference>
<dbReference type="Proteomes" id="UP000398389">
    <property type="component" value="Unassembled WGS sequence"/>
</dbReference>
<evidence type="ECO:0000256" key="8">
    <source>
        <dbReference type="SAM" id="MobiDB-lite"/>
    </source>
</evidence>
<dbReference type="OrthoDB" id="5323195at2759"/>
<evidence type="ECO:0000259" key="9">
    <source>
        <dbReference type="PROSITE" id="PS51351"/>
    </source>
</evidence>
<dbReference type="GO" id="GO:0003677">
    <property type="term" value="F:DNA binding"/>
    <property type="evidence" value="ECO:0007669"/>
    <property type="project" value="UniProtKB-UniRule"/>
</dbReference>
<dbReference type="EMBL" id="CABVLU010000002">
    <property type="protein sequence ID" value="VVT50181.1"/>
    <property type="molecule type" value="Genomic_DNA"/>
</dbReference>
<comment type="function">
    <text evidence="6 7">Recruits TFIIH to the initiation complex and stimulates the RNA polymerase II C-terminal domain kinase and DNA-dependent ATPase activities of TFIIH. Both TFIIH and TFIIE are required for promoter clearance by RNA polymerase.</text>
</comment>
<dbReference type="PROSITE" id="PS51351">
    <property type="entry name" value="TFIIE_BETA_C"/>
    <property type="match status" value="1"/>
</dbReference>
<comment type="subcellular location">
    <subcellularLocation>
        <location evidence="1 7">Nucleus</location>
    </subcellularLocation>
</comment>
<dbReference type="Pfam" id="PF22254">
    <property type="entry name" value="TFA2_E-tether"/>
    <property type="match status" value="1"/>
</dbReference>
<dbReference type="PANTHER" id="PTHR12716">
    <property type="entry name" value="TRANSCRIPTION INITIATION FACTOR IIE, BETA SUBUNIT"/>
    <property type="match status" value="1"/>
</dbReference>
<dbReference type="Pfam" id="PF02186">
    <property type="entry name" value="TFIIE_beta"/>
    <property type="match status" value="1"/>
</dbReference>
<accession>A0A5E8BH47</accession>
<keyword evidence="2 7" id="KW-0805">Transcription regulation</keyword>
<dbReference type="InterPro" id="IPR003166">
    <property type="entry name" value="TFIIE_bsu_DNA-bd"/>
</dbReference>
<keyword evidence="11" id="KW-1185">Reference proteome</keyword>
<dbReference type="InterPro" id="IPR040501">
    <property type="entry name" value="TFA2_Winged_2"/>
</dbReference>
<evidence type="ECO:0000256" key="3">
    <source>
        <dbReference type="ARBA" id="ARBA00023125"/>
    </source>
</evidence>
<protein>
    <recommendedName>
        <fullName evidence="7">Transcription initiation factor IIE subunit beta</fullName>
    </recommendedName>
</protein>
<dbReference type="GO" id="GO:0006367">
    <property type="term" value="P:transcription initiation at RNA polymerase II promoter"/>
    <property type="evidence" value="ECO:0007669"/>
    <property type="project" value="UniProtKB-UniRule"/>
</dbReference>
<feature type="region of interest" description="Disordered" evidence="8">
    <location>
        <begin position="224"/>
        <end position="274"/>
    </location>
</feature>
<dbReference type="RefSeq" id="XP_031853250.1">
    <property type="nucleotide sequence ID" value="XM_031997359.1"/>
</dbReference>
<keyword evidence="5 7" id="KW-0539">Nucleus</keyword>
<dbReference type="AlphaFoldDB" id="A0A5E8BH47"/>
<organism evidence="10 11">
    <name type="scientific">Magnusiomyces paraingens</name>
    <dbReference type="NCBI Taxonomy" id="2606893"/>
    <lineage>
        <taxon>Eukaryota</taxon>
        <taxon>Fungi</taxon>
        <taxon>Dikarya</taxon>
        <taxon>Ascomycota</taxon>
        <taxon>Saccharomycotina</taxon>
        <taxon>Dipodascomycetes</taxon>
        <taxon>Dipodascales</taxon>
        <taxon>Dipodascaceae</taxon>
        <taxon>Magnusiomyces</taxon>
    </lineage>
</organism>
<dbReference type="GeneID" id="43581459"/>
<evidence type="ECO:0000256" key="1">
    <source>
        <dbReference type="ARBA" id="ARBA00004123"/>
    </source>
</evidence>
<dbReference type="PANTHER" id="PTHR12716:SF8">
    <property type="entry name" value="TRANSCRIPTION INITIATION FACTOR IIE SUBUNIT BETA"/>
    <property type="match status" value="1"/>
</dbReference>
<proteinExistence type="inferred from homology"/>
<keyword evidence="3 7" id="KW-0238">DNA-binding</keyword>
<gene>
    <name evidence="10" type="ORF">SAPINGB_P002641</name>
</gene>
<evidence type="ECO:0000313" key="10">
    <source>
        <dbReference type="EMBL" id="VVT50181.1"/>
    </source>
</evidence>
<sequence>MSSLSEQLNSFKNKVKSAPVIPKKVVPNTPLSEPIAGHKRDNPDDSNKSPYPKKKSTIIYSQPANTGTGIQMGTQIVNAIEYIKKQDRPVPFKDIERYMSTKIDLLLGGLQKHDRIKINMTQQTAAYVSIYNIYSKEELLAFLRSQQSFQGVPVKQLKDGWNGCLAAIEELEKEGDILVLRTKKENIPRYVWANTGGKLGGIDEDFVKIWTSVKVPDSADLPKELDKAGLKPTSVDPATIKSKKGTASNKKQRKPRTGKITNTHLGGLLKDYGV</sequence>
<evidence type="ECO:0000256" key="6">
    <source>
        <dbReference type="ARBA" id="ARBA00025581"/>
    </source>
</evidence>
<name>A0A5E8BH47_9ASCO</name>
<evidence type="ECO:0000256" key="4">
    <source>
        <dbReference type="ARBA" id="ARBA00023163"/>
    </source>
</evidence>
<feature type="region of interest" description="Disordered" evidence="8">
    <location>
        <begin position="22"/>
        <end position="55"/>
    </location>
</feature>